<dbReference type="PANTHER" id="PTHR33529">
    <property type="entry name" value="SLR0882 PROTEIN-RELATED"/>
    <property type="match status" value="1"/>
</dbReference>
<organism evidence="7 8">
    <name type="scientific">Pseudochelatococcus lubricantis</name>
    <dbReference type="NCBI Taxonomy" id="1538102"/>
    <lineage>
        <taxon>Bacteria</taxon>
        <taxon>Pseudomonadati</taxon>
        <taxon>Pseudomonadota</taxon>
        <taxon>Alphaproteobacteria</taxon>
        <taxon>Hyphomicrobiales</taxon>
        <taxon>Chelatococcaceae</taxon>
        <taxon>Pseudochelatococcus</taxon>
    </lineage>
</organism>
<comment type="caution">
    <text evidence="7">The sequence shown here is derived from an EMBL/GenBank/DDBJ whole genome shotgun (WGS) entry which is preliminary data.</text>
</comment>
<name>A0ABX0V0M9_9HYPH</name>
<dbReference type="PANTHER" id="PTHR33529:SF2">
    <property type="entry name" value="LIPOPOLYSACCHARIDE EXPORT SYSTEM PERMEASE PROTEIN LPTG"/>
    <property type="match status" value="1"/>
</dbReference>
<evidence type="ECO:0000256" key="2">
    <source>
        <dbReference type="ARBA" id="ARBA00022475"/>
    </source>
</evidence>
<dbReference type="RefSeq" id="WP_166949806.1">
    <property type="nucleotide sequence ID" value="NZ_JAASQI010000002.1"/>
</dbReference>
<evidence type="ECO:0000256" key="6">
    <source>
        <dbReference type="SAM" id="Phobius"/>
    </source>
</evidence>
<evidence type="ECO:0000313" key="7">
    <source>
        <dbReference type="EMBL" id="NIJ57370.1"/>
    </source>
</evidence>
<keyword evidence="5 6" id="KW-0472">Membrane</keyword>
<proteinExistence type="predicted"/>
<dbReference type="Proteomes" id="UP001429580">
    <property type="component" value="Unassembled WGS sequence"/>
</dbReference>
<feature type="transmembrane region" description="Helical" evidence="6">
    <location>
        <begin position="333"/>
        <end position="357"/>
    </location>
</feature>
<reference evidence="7 8" key="1">
    <citation type="submission" date="2020-03" db="EMBL/GenBank/DDBJ databases">
        <title>Genomic Encyclopedia of Type Strains, Phase IV (KMG-IV): sequencing the most valuable type-strain genomes for metagenomic binning, comparative biology and taxonomic classification.</title>
        <authorList>
            <person name="Goeker M."/>
        </authorList>
    </citation>
    <scope>NUCLEOTIDE SEQUENCE [LARGE SCALE GENOMIC DNA]</scope>
    <source>
        <strain evidence="7 8">DSM 103870</strain>
    </source>
</reference>
<sequence length="361" mass="39024">MLIGPTLGRYFGRRFLLTIGTVFGTVFVLVYTLDFVELMRRAGEAPGASAHVMAWLSFLRTPSVTEEVLPFAVLFGSIATLLNLSRRLELVIARSVGVSAWGFLQPPVIVALLLGVVSVTLYNPLSASLRQRAATLEATVFSQGAAPGRENIWIRQKSVDGQAILRASSAIDETATLMNVTVFLFDGNGGFQERIEAASAKLYDGHWELEKARVMTLDEEPQAYDTYLLATTLAPAQVRQSFTNASSVSFWDLPGLIERTEQAGLDARPYRLQYEVLLARPLLLVAMVLVAASVSLRFFRFGGVAKLVLGGVAAGFVLYVVTEIMQDLGGAGILSPTIAAWFSGVVGSLLGVLALLYQEDG</sequence>
<feature type="transmembrane region" description="Helical" evidence="6">
    <location>
        <begin position="304"/>
        <end position="321"/>
    </location>
</feature>
<evidence type="ECO:0000256" key="3">
    <source>
        <dbReference type="ARBA" id="ARBA00022692"/>
    </source>
</evidence>
<evidence type="ECO:0000256" key="4">
    <source>
        <dbReference type="ARBA" id="ARBA00022989"/>
    </source>
</evidence>
<evidence type="ECO:0000256" key="5">
    <source>
        <dbReference type="ARBA" id="ARBA00023136"/>
    </source>
</evidence>
<evidence type="ECO:0000256" key="1">
    <source>
        <dbReference type="ARBA" id="ARBA00004651"/>
    </source>
</evidence>
<dbReference type="InterPro" id="IPR005495">
    <property type="entry name" value="LptG/LptF_permease"/>
</dbReference>
<feature type="transmembrane region" description="Helical" evidence="6">
    <location>
        <begin position="277"/>
        <end position="298"/>
    </location>
</feature>
<keyword evidence="4 6" id="KW-1133">Transmembrane helix</keyword>
<keyword evidence="3 6" id="KW-0812">Transmembrane</keyword>
<gene>
    <name evidence="7" type="ORF">FHS82_001196</name>
</gene>
<feature type="transmembrane region" description="Helical" evidence="6">
    <location>
        <begin position="68"/>
        <end position="84"/>
    </location>
</feature>
<protein>
    <submittedName>
        <fullName evidence="7">Lipopolysaccharide export system permease protein</fullName>
    </submittedName>
</protein>
<feature type="transmembrane region" description="Helical" evidence="6">
    <location>
        <begin position="104"/>
        <end position="122"/>
    </location>
</feature>
<evidence type="ECO:0000313" key="8">
    <source>
        <dbReference type="Proteomes" id="UP001429580"/>
    </source>
</evidence>
<feature type="transmembrane region" description="Helical" evidence="6">
    <location>
        <begin position="15"/>
        <end position="33"/>
    </location>
</feature>
<dbReference type="Pfam" id="PF03739">
    <property type="entry name" value="LptF_LptG"/>
    <property type="match status" value="1"/>
</dbReference>
<comment type="subcellular location">
    <subcellularLocation>
        <location evidence="1">Cell membrane</location>
        <topology evidence="1">Multi-pass membrane protein</topology>
    </subcellularLocation>
</comment>
<keyword evidence="2" id="KW-1003">Cell membrane</keyword>
<dbReference type="InterPro" id="IPR030923">
    <property type="entry name" value="LptG"/>
</dbReference>
<keyword evidence="8" id="KW-1185">Reference proteome</keyword>
<dbReference type="EMBL" id="JAASQI010000002">
    <property type="protein sequence ID" value="NIJ57370.1"/>
    <property type="molecule type" value="Genomic_DNA"/>
</dbReference>
<accession>A0ABX0V0M9</accession>
<dbReference type="NCBIfam" id="TIGR04408">
    <property type="entry name" value="LptG_lptG"/>
    <property type="match status" value="1"/>
</dbReference>